<organism evidence="3 4">
    <name type="scientific">Petropleomorpha daqingensis</name>
    <dbReference type="NCBI Taxonomy" id="2026353"/>
    <lineage>
        <taxon>Bacteria</taxon>
        <taxon>Bacillati</taxon>
        <taxon>Actinomycetota</taxon>
        <taxon>Actinomycetes</taxon>
        <taxon>Geodermatophilales</taxon>
        <taxon>Geodermatophilaceae</taxon>
        <taxon>Petropleomorpha</taxon>
    </lineage>
</organism>
<accession>A0A853CB05</accession>
<comment type="caution">
    <text evidence="3">The sequence shown here is derived from an EMBL/GenBank/DDBJ whole genome shotgun (WGS) entry which is preliminary data.</text>
</comment>
<evidence type="ECO:0000256" key="1">
    <source>
        <dbReference type="SAM" id="MobiDB-lite"/>
    </source>
</evidence>
<evidence type="ECO:0000313" key="4">
    <source>
        <dbReference type="Proteomes" id="UP000541969"/>
    </source>
</evidence>
<reference evidence="3 4" key="1">
    <citation type="submission" date="2020-07" db="EMBL/GenBank/DDBJ databases">
        <title>Sequencing the genomes of 1000 actinobacteria strains.</title>
        <authorList>
            <person name="Klenk H.-P."/>
        </authorList>
    </citation>
    <scope>NUCLEOTIDE SEQUENCE [LARGE SCALE GENOMIC DNA]</scope>
    <source>
        <strain evidence="3 4">DSM 104001</strain>
    </source>
</reference>
<feature type="transmembrane region" description="Helical" evidence="2">
    <location>
        <begin position="80"/>
        <end position="101"/>
    </location>
</feature>
<protein>
    <submittedName>
        <fullName evidence="3">Uncharacterized protein</fullName>
    </submittedName>
</protein>
<feature type="compositionally biased region" description="Pro residues" evidence="1">
    <location>
        <begin position="31"/>
        <end position="59"/>
    </location>
</feature>
<keyword evidence="2" id="KW-0812">Transmembrane</keyword>
<feature type="compositionally biased region" description="Gly residues" evidence="1">
    <location>
        <begin position="16"/>
        <end position="25"/>
    </location>
</feature>
<feature type="transmembrane region" description="Helical" evidence="2">
    <location>
        <begin position="161"/>
        <end position="182"/>
    </location>
</feature>
<dbReference type="Proteomes" id="UP000541969">
    <property type="component" value="Unassembled WGS sequence"/>
</dbReference>
<sequence>MTSGQGGSEQEPTGPGQQGQDGGQGWNEPPSQQPPSYPAAPPAYPAAPPAAPPSYPPAPGAAQWGGAAPRPVDRPVTVRAGIGAFMANLILGVIGAIVTFTQLDDLINQALAAARAQGQTVPDTLTHDTVRAVILVGSIVGLVILGLEAMFVWFAWNGRNWARIVLWVIGGFGIISGLFTVFGGGATSSGFLEALSIIQFLLVLGGVILLALAPSNEWYRYRRWLRDTGQTH</sequence>
<name>A0A853CB05_9ACTN</name>
<gene>
    <name evidence="3" type="ORF">GGQ55_001368</name>
</gene>
<keyword evidence="2" id="KW-0472">Membrane</keyword>
<dbReference type="RefSeq" id="WP_179715721.1">
    <property type="nucleotide sequence ID" value="NZ_JACBZT010000001.1"/>
</dbReference>
<keyword evidence="2" id="KW-1133">Transmembrane helix</keyword>
<evidence type="ECO:0000313" key="3">
    <source>
        <dbReference type="EMBL" id="NYJ05090.1"/>
    </source>
</evidence>
<proteinExistence type="predicted"/>
<dbReference type="EMBL" id="JACBZT010000001">
    <property type="protein sequence ID" value="NYJ05090.1"/>
    <property type="molecule type" value="Genomic_DNA"/>
</dbReference>
<feature type="region of interest" description="Disordered" evidence="1">
    <location>
        <begin position="1"/>
        <end position="70"/>
    </location>
</feature>
<feature type="compositionally biased region" description="Low complexity" evidence="1">
    <location>
        <begin position="60"/>
        <end position="70"/>
    </location>
</feature>
<dbReference type="AlphaFoldDB" id="A0A853CB05"/>
<feature type="transmembrane region" description="Helical" evidence="2">
    <location>
        <begin position="194"/>
        <end position="213"/>
    </location>
</feature>
<keyword evidence="4" id="KW-1185">Reference proteome</keyword>
<feature type="transmembrane region" description="Helical" evidence="2">
    <location>
        <begin position="132"/>
        <end position="154"/>
    </location>
</feature>
<evidence type="ECO:0000256" key="2">
    <source>
        <dbReference type="SAM" id="Phobius"/>
    </source>
</evidence>